<dbReference type="PANTHER" id="PTHR43174:SF3">
    <property type="entry name" value="UDP-N-ACETYLGLUCOSAMINE 2-EPIMERASE"/>
    <property type="match status" value="1"/>
</dbReference>
<dbReference type="PANTHER" id="PTHR43174">
    <property type="entry name" value="UDP-N-ACETYLGLUCOSAMINE 2-EPIMERASE"/>
    <property type="match status" value="1"/>
</dbReference>
<gene>
    <name evidence="2" type="ORF">AFK76_11700</name>
</gene>
<comment type="caution">
    <text evidence="2">The sequence shown here is derived from an EMBL/GenBank/DDBJ whole genome shotgun (WGS) entry which is preliminary data.</text>
</comment>
<dbReference type="Pfam" id="PF02350">
    <property type="entry name" value="Epimerase_2"/>
    <property type="match status" value="1"/>
</dbReference>
<name>A0A837NEC0_9GAMM</name>
<protein>
    <submittedName>
        <fullName evidence="2">UDP-N-acetylglucosamine 2-epimerase</fullName>
    </submittedName>
</protein>
<dbReference type="Proteomes" id="UP000053030">
    <property type="component" value="Unassembled WGS sequence"/>
</dbReference>
<evidence type="ECO:0000313" key="3">
    <source>
        <dbReference type="Proteomes" id="UP000053030"/>
    </source>
</evidence>
<evidence type="ECO:0000259" key="1">
    <source>
        <dbReference type="Pfam" id="PF02350"/>
    </source>
</evidence>
<dbReference type="SUPFAM" id="SSF53756">
    <property type="entry name" value="UDP-Glycosyltransferase/glycogen phosphorylase"/>
    <property type="match status" value="1"/>
</dbReference>
<accession>A0A837NEC0</accession>
<dbReference type="RefSeq" id="WP_053954470.1">
    <property type="nucleotide sequence ID" value="NZ_FNCB01000018.1"/>
</dbReference>
<sequence length="379" mass="42589">MKKKMLFVTGTRADFGKLKSLIEVTDKADEFEVQLFITGMHMMSRYGMTSIEVERLKIASSYKYINQSKNDTMDVVLAKTITGLSDYIHENTPDVIVVHGDRVEAMAGAIVGSLNNILVAHIEGGEVSGTIDELIRHSISKMAHTHFVSNSEAQERLVQLGEAKSSIFTIGSPDLDVMNSPNLPSLDTVKEKYDIVFKDYSVFMYHPVTTELESLESNIKSTVDAMLESDENFVVVYPNNDHGTDTILAELKRCENHPRFRIYPSIRFEYFLVLLKNANMIIGNSSAGVREAPFYGIPTINLGSRQQSRARAESILNVDEQTPAILEAIKTFKSKRFDPSSEFGDGNSAEGFISTLRSDEFWDIPKQKVFVDWEKRETS</sequence>
<proteinExistence type="predicted"/>
<dbReference type="Gene3D" id="3.40.50.2000">
    <property type="entry name" value="Glycogen Phosphorylase B"/>
    <property type="match status" value="2"/>
</dbReference>
<dbReference type="InterPro" id="IPR020004">
    <property type="entry name" value="UDP-GlcNAc_Epase"/>
</dbReference>
<dbReference type="GO" id="GO:0004553">
    <property type="term" value="F:hydrolase activity, hydrolyzing O-glycosyl compounds"/>
    <property type="evidence" value="ECO:0007669"/>
    <property type="project" value="InterPro"/>
</dbReference>
<dbReference type="InterPro" id="IPR029767">
    <property type="entry name" value="WecB-like"/>
</dbReference>
<dbReference type="EMBL" id="LHSG01000017">
    <property type="protein sequence ID" value="KPD21774.1"/>
    <property type="molecule type" value="Genomic_DNA"/>
</dbReference>
<reference evidence="2 3" key="1">
    <citation type="submission" date="2015-08" db="EMBL/GenBank/DDBJ databases">
        <title>Genome sequencing and assembly of the deep-sea bacterium Idiomarina zobellii.</title>
        <authorList>
            <person name="Mithoefer S.D."/>
            <person name="Rheaume B.A."/>
            <person name="MacLea K.S."/>
        </authorList>
    </citation>
    <scope>NUCLEOTIDE SEQUENCE [LARGE SCALE GENOMIC DNA]</scope>
    <source>
        <strain evidence="2 3">KMM 231</strain>
    </source>
</reference>
<dbReference type="OrthoDB" id="9803238at2"/>
<organism evidence="2 3">
    <name type="scientific">Idiomarina zobellii</name>
    <dbReference type="NCBI Taxonomy" id="86103"/>
    <lineage>
        <taxon>Bacteria</taxon>
        <taxon>Pseudomonadati</taxon>
        <taxon>Pseudomonadota</taxon>
        <taxon>Gammaproteobacteria</taxon>
        <taxon>Alteromonadales</taxon>
        <taxon>Idiomarinaceae</taxon>
        <taxon>Idiomarina</taxon>
    </lineage>
</organism>
<dbReference type="CDD" id="cd03786">
    <property type="entry name" value="GTB_UDP-GlcNAc_2-Epimerase"/>
    <property type="match status" value="1"/>
</dbReference>
<dbReference type="AlphaFoldDB" id="A0A837NEC0"/>
<dbReference type="NCBIfam" id="TIGR03568">
    <property type="entry name" value="NeuC_NnaA"/>
    <property type="match status" value="1"/>
</dbReference>
<dbReference type="GO" id="GO:0006047">
    <property type="term" value="P:UDP-N-acetylglucosamine metabolic process"/>
    <property type="evidence" value="ECO:0007669"/>
    <property type="project" value="InterPro"/>
</dbReference>
<keyword evidence="3" id="KW-1185">Reference proteome</keyword>
<feature type="domain" description="UDP-N-acetylglucosamine 2-epimerase" evidence="1">
    <location>
        <begin position="26"/>
        <end position="356"/>
    </location>
</feature>
<evidence type="ECO:0000313" key="2">
    <source>
        <dbReference type="EMBL" id="KPD21774.1"/>
    </source>
</evidence>
<dbReference type="InterPro" id="IPR003331">
    <property type="entry name" value="UDP_GlcNAc_Epimerase_2_dom"/>
</dbReference>